<reference evidence="3" key="2">
    <citation type="submission" date="2015-01" db="EMBL/GenBank/DDBJ databases">
        <title>Evolutionary Origins and Diversification of the Mycorrhizal Mutualists.</title>
        <authorList>
            <consortium name="DOE Joint Genome Institute"/>
            <consortium name="Mycorrhizal Genomics Consortium"/>
            <person name="Kohler A."/>
            <person name="Kuo A."/>
            <person name="Nagy L.G."/>
            <person name="Floudas D."/>
            <person name="Copeland A."/>
            <person name="Barry K.W."/>
            <person name="Cichocki N."/>
            <person name="Veneault-Fourrey C."/>
            <person name="LaButti K."/>
            <person name="Lindquist E.A."/>
            <person name="Lipzen A."/>
            <person name="Lundell T."/>
            <person name="Morin E."/>
            <person name="Murat C."/>
            <person name="Riley R."/>
            <person name="Ohm R."/>
            <person name="Sun H."/>
            <person name="Tunlid A."/>
            <person name="Henrissat B."/>
            <person name="Grigoriev I.V."/>
            <person name="Hibbett D.S."/>
            <person name="Martin F."/>
        </authorList>
    </citation>
    <scope>NUCLEOTIDE SEQUENCE [LARGE SCALE GENOMIC DNA]</scope>
    <source>
        <strain evidence="3">Foug A</strain>
    </source>
</reference>
<accession>A0A0C3AUG7</accession>
<evidence type="ECO:0000256" key="1">
    <source>
        <dbReference type="SAM" id="MobiDB-lite"/>
    </source>
</evidence>
<protein>
    <recommendedName>
        <fullName evidence="4">BTB domain-containing protein</fullName>
    </recommendedName>
</protein>
<organism evidence="2 3">
    <name type="scientific">Scleroderma citrinum Foug A</name>
    <dbReference type="NCBI Taxonomy" id="1036808"/>
    <lineage>
        <taxon>Eukaryota</taxon>
        <taxon>Fungi</taxon>
        <taxon>Dikarya</taxon>
        <taxon>Basidiomycota</taxon>
        <taxon>Agaricomycotina</taxon>
        <taxon>Agaricomycetes</taxon>
        <taxon>Agaricomycetidae</taxon>
        <taxon>Boletales</taxon>
        <taxon>Sclerodermatineae</taxon>
        <taxon>Sclerodermataceae</taxon>
        <taxon>Scleroderma</taxon>
    </lineage>
</organism>
<name>A0A0C3AUG7_9AGAM</name>
<dbReference type="EMBL" id="KN822008">
    <property type="protein sequence ID" value="KIM68587.1"/>
    <property type="molecule type" value="Genomic_DNA"/>
</dbReference>
<dbReference type="Proteomes" id="UP000053989">
    <property type="component" value="Unassembled WGS sequence"/>
</dbReference>
<proteinExistence type="predicted"/>
<reference evidence="2 3" key="1">
    <citation type="submission" date="2014-04" db="EMBL/GenBank/DDBJ databases">
        <authorList>
            <consortium name="DOE Joint Genome Institute"/>
            <person name="Kuo A."/>
            <person name="Kohler A."/>
            <person name="Nagy L.G."/>
            <person name="Floudas D."/>
            <person name="Copeland A."/>
            <person name="Barry K.W."/>
            <person name="Cichocki N."/>
            <person name="Veneault-Fourrey C."/>
            <person name="LaButti K."/>
            <person name="Lindquist E.A."/>
            <person name="Lipzen A."/>
            <person name="Lundell T."/>
            <person name="Morin E."/>
            <person name="Murat C."/>
            <person name="Sun H."/>
            <person name="Tunlid A."/>
            <person name="Henrissat B."/>
            <person name="Grigoriev I.V."/>
            <person name="Hibbett D.S."/>
            <person name="Martin F."/>
            <person name="Nordberg H.P."/>
            <person name="Cantor M.N."/>
            <person name="Hua S.X."/>
        </authorList>
    </citation>
    <scope>NUCLEOTIDE SEQUENCE [LARGE SCALE GENOMIC DNA]</scope>
    <source>
        <strain evidence="2 3">Foug A</strain>
    </source>
</reference>
<sequence length="340" mass="37346">MGPVIEKAVAEKTELPAGAALSQVPTPPESFASSPADSPPDENTLVSVSTTFFPGAQLHSLPPDLVLLSSDSVFFFVHLNLLLCASDNNFNSFLPPPSKTDHGPMGPVVVLPESSVVLNVVLHSIYDISCAHYSPSFESLSAALVFMTTYGIPVKRHTSRSTPLHALFLSHAPFYPLELYALAASYDLYDLAVPTSSHLLSLSLASLTDEMVDHIGPRYLKRLFFLHFGRAEALKRLLLPPPHPHSPTVFCDFTEQKKLTRAWALASAYLAWDARPDLSTNTMESALAPLGDQLSCEQCRIALQERLKTLVMQWSVVKVRIRPLSQPAYLYNSEDDMTSL</sequence>
<evidence type="ECO:0000313" key="3">
    <source>
        <dbReference type="Proteomes" id="UP000053989"/>
    </source>
</evidence>
<feature type="region of interest" description="Disordered" evidence="1">
    <location>
        <begin position="16"/>
        <end position="43"/>
    </location>
</feature>
<evidence type="ECO:0008006" key="4">
    <source>
        <dbReference type="Google" id="ProtNLM"/>
    </source>
</evidence>
<gene>
    <name evidence="2" type="ORF">SCLCIDRAFT_105059</name>
</gene>
<evidence type="ECO:0000313" key="2">
    <source>
        <dbReference type="EMBL" id="KIM68587.1"/>
    </source>
</evidence>
<keyword evidence="3" id="KW-1185">Reference proteome</keyword>
<dbReference type="AlphaFoldDB" id="A0A0C3AUG7"/>
<dbReference type="InParanoid" id="A0A0C3AUG7"/>
<dbReference type="STRING" id="1036808.A0A0C3AUG7"/>
<dbReference type="OrthoDB" id="3265815at2759"/>
<dbReference type="HOGENOM" id="CLU_051530_2_0_1"/>